<keyword evidence="3" id="KW-1185">Reference proteome</keyword>
<dbReference type="Proteomes" id="UP001058974">
    <property type="component" value="Chromosome 1"/>
</dbReference>
<organism evidence="2 3">
    <name type="scientific">Pisum sativum</name>
    <name type="common">Garden pea</name>
    <name type="synonym">Lathyrus oleraceus</name>
    <dbReference type="NCBI Taxonomy" id="3888"/>
    <lineage>
        <taxon>Eukaryota</taxon>
        <taxon>Viridiplantae</taxon>
        <taxon>Streptophyta</taxon>
        <taxon>Embryophyta</taxon>
        <taxon>Tracheophyta</taxon>
        <taxon>Spermatophyta</taxon>
        <taxon>Magnoliopsida</taxon>
        <taxon>eudicotyledons</taxon>
        <taxon>Gunneridae</taxon>
        <taxon>Pentapetalae</taxon>
        <taxon>rosids</taxon>
        <taxon>fabids</taxon>
        <taxon>Fabales</taxon>
        <taxon>Fabaceae</taxon>
        <taxon>Papilionoideae</taxon>
        <taxon>50 kb inversion clade</taxon>
        <taxon>NPAAA clade</taxon>
        <taxon>Hologalegina</taxon>
        <taxon>IRL clade</taxon>
        <taxon>Fabeae</taxon>
        <taxon>Lathyrus</taxon>
    </lineage>
</organism>
<name>A0A9D4YNL2_PEA</name>
<protein>
    <submittedName>
        <fullName evidence="2">Uncharacterized protein</fullName>
    </submittedName>
</protein>
<proteinExistence type="predicted"/>
<dbReference type="EMBL" id="JAMSHJ010000001">
    <property type="protein sequence ID" value="KAI5441903.1"/>
    <property type="molecule type" value="Genomic_DNA"/>
</dbReference>
<dbReference type="PANTHER" id="PTHR35757:SF1">
    <property type="entry name" value="THERMOSOME SUBUNIT GAMMA"/>
    <property type="match status" value="1"/>
</dbReference>
<keyword evidence="1" id="KW-0732">Signal</keyword>
<comment type="caution">
    <text evidence="2">The sequence shown here is derived from an EMBL/GenBank/DDBJ whole genome shotgun (WGS) entry which is preliminary data.</text>
</comment>
<dbReference type="PANTHER" id="PTHR35757">
    <property type="entry name" value="THERMOSOME SUBUNIT GAMMA"/>
    <property type="match status" value="1"/>
</dbReference>
<dbReference type="AlphaFoldDB" id="A0A9D4YNL2"/>
<reference evidence="2 3" key="1">
    <citation type="journal article" date="2022" name="Nat. Genet.">
        <title>Improved pea reference genome and pan-genome highlight genomic features and evolutionary characteristics.</title>
        <authorList>
            <person name="Yang T."/>
            <person name="Liu R."/>
            <person name="Luo Y."/>
            <person name="Hu S."/>
            <person name="Wang D."/>
            <person name="Wang C."/>
            <person name="Pandey M.K."/>
            <person name="Ge S."/>
            <person name="Xu Q."/>
            <person name="Li N."/>
            <person name="Li G."/>
            <person name="Huang Y."/>
            <person name="Saxena R.K."/>
            <person name="Ji Y."/>
            <person name="Li M."/>
            <person name="Yan X."/>
            <person name="He Y."/>
            <person name="Liu Y."/>
            <person name="Wang X."/>
            <person name="Xiang C."/>
            <person name="Varshney R.K."/>
            <person name="Ding H."/>
            <person name="Gao S."/>
            <person name="Zong X."/>
        </authorList>
    </citation>
    <scope>NUCLEOTIDE SEQUENCE [LARGE SCALE GENOMIC DNA]</scope>
    <source>
        <strain evidence="2 3">cv. Zhongwan 6</strain>
    </source>
</reference>
<feature type="chain" id="PRO_5039154564" evidence="1">
    <location>
        <begin position="18"/>
        <end position="489"/>
    </location>
</feature>
<evidence type="ECO:0000313" key="2">
    <source>
        <dbReference type="EMBL" id="KAI5441903.1"/>
    </source>
</evidence>
<feature type="non-terminal residue" evidence="2">
    <location>
        <position position="489"/>
    </location>
</feature>
<accession>A0A9D4YNL2</accession>
<sequence length="489" mass="55122">KISLFFWLSTQAPLSLSHTLYLHQIAEHRAKAMMLNSISTLSSSSSFLSDTPSTSNSTLFRNATFPSFLVGFPKPPFSNTTLRLKPSFSSASSTQQDNGSPEQFLKNNSMADFLRFKKGIDGATGVLQTAVVSYKRKFPWSLLRPFLQVDLISTIHIADEEYFLALQKELESYDCVLYEMVASRETLENMRSPIKRLKGSQSRGFNIVGCIQRQMAQILRLAFQLDCLNYQSENWQHADLDYETFELLQEAKGESFFSFAEDMTLRSTEAMLQPSIPEGLDPWRSKLFWAASVLPMPLVGLFLIKSVCANVSTVSEYPEIEALSRLDFSGAMKLFLAKTLTSELALGTADVEDKSVILGERNRVAIEALRTAMDKGNNRIAILYGGGHMPDLGRRLREEFDLIPSGVEWMTAWSIKKRKLNTSSLPFLKTMARASGWPLNRYQTLALLIFSSVLALDLWFWELFFGTTLDWVSEVASKVIQYVGNSKII</sequence>
<dbReference type="Gramene" id="Psat01G0109800-T1">
    <property type="protein sequence ID" value="KAI5441903.1"/>
    <property type="gene ID" value="KIW84_011098"/>
</dbReference>
<feature type="signal peptide" evidence="1">
    <location>
        <begin position="1"/>
        <end position="17"/>
    </location>
</feature>
<gene>
    <name evidence="2" type="ORF">KIW84_011098</name>
</gene>
<evidence type="ECO:0000256" key="1">
    <source>
        <dbReference type="SAM" id="SignalP"/>
    </source>
</evidence>
<evidence type="ECO:0000313" key="3">
    <source>
        <dbReference type="Proteomes" id="UP001058974"/>
    </source>
</evidence>